<dbReference type="PANTHER" id="PTHR43708">
    <property type="entry name" value="CONSERVED EXPRESSED OXIDOREDUCTASE (EUROFUNG)"/>
    <property type="match status" value="1"/>
</dbReference>
<dbReference type="Pfam" id="PF22685">
    <property type="entry name" value="Gal80p_C-like"/>
    <property type="match status" value="1"/>
</dbReference>
<keyword evidence="4" id="KW-1185">Reference proteome</keyword>
<feature type="domain" description="Gal80p-like C-terminal" evidence="2">
    <location>
        <begin position="146"/>
        <end position="293"/>
    </location>
</feature>
<dbReference type="SUPFAM" id="SSF51735">
    <property type="entry name" value="NAD(P)-binding Rossmann-fold domains"/>
    <property type="match status" value="1"/>
</dbReference>
<evidence type="ECO:0000259" key="1">
    <source>
        <dbReference type="Pfam" id="PF01408"/>
    </source>
</evidence>
<evidence type="ECO:0008006" key="5">
    <source>
        <dbReference type="Google" id="ProtNLM"/>
    </source>
</evidence>
<dbReference type="SUPFAM" id="SSF55347">
    <property type="entry name" value="Glyceraldehyde-3-phosphate dehydrogenase-like, C-terminal domain"/>
    <property type="match status" value="1"/>
</dbReference>
<dbReference type="GO" id="GO:0000166">
    <property type="term" value="F:nucleotide binding"/>
    <property type="evidence" value="ECO:0007669"/>
    <property type="project" value="InterPro"/>
</dbReference>
<dbReference type="InterPro" id="IPR051317">
    <property type="entry name" value="Gfo/Idh/MocA_oxidoreduct"/>
</dbReference>
<dbReference type="Gene3D" id="3.40.50.720">
    <property type="entry name" value="NAD(P)-binding Rossmann-like Domain"/>
    <property type="match status" value="1"/>
</dbReference>
<evidence type="ECO:0000259" key="2">
    <source>
        <dbReference type="Pfam" id="PF22685"/>
    </source>
</evidence>
<evidence type="ECO:0000313" key="4">
    <source>
        <dbReference type="Proteomes" id="UP001309876"/>
    </source>
</evidence>
<dbReference type="InterPro" id="IPR000683">
    <property type="entry name" value="Gfo/Idh/MocA-like_OxRdtase_N"/>
</dbReference>
<dbReference type="InterPro" id="IPR036291">
    <property type="entry name" value="NAD(P)-bd_dom_sf"/>
</dbReference>
<gene>
    <name evidence="3" type="ORF">LTR05_001136</name>
</gene>
<dbReference type="InterPro" id="IPR055080">
    <property type="entry name" value="Gal80p-like_C"/>
</dbReference>
<name>A0AAN7T5U9_9EURO</name>
<dbReference type="EMBL" id="JAVRRJ010000001">
    <property type="protein sequence ID" value="KAK5090958.1"/>
    <property type="molecule type" value="Genomic_DNA"/>
</dbReference>
<protein>
    <recommendedName>
        <fullName evidence="5">Dimeric dihydrodiol dehydrogenase</fullName>
    </recommendedName>
</protein>
<organism evidence="3 4">
    <name type="scientific">Lithohypha guttulata</name>
    <dbReference type="NCBI Taxonomy" id="1690604"/>
    <lineage>
        <taxon>Eukaryota</taxon>
        <taxon>Fungi</taxon>
        <taxon>Dikarya</taxon>
        <taxon>Ascomycota</taxon>
        <taxon>Pezizomycotina</taxon>
        <taxon>Eurotiomycetes</taxon>
        <taxon>Chaetothyriomycetidae</taxon>
        <taxon>Chaetothyriales</taxon>
        <taxon>Trichomeriaceae</taxon>
        <taxon>Lithohypha</taxon>
    </lineage>
</organism>
<dbReference type="AlphaFoldDB" id="A0AAN7T5U9"/>
<dbReference type="Pfam" id="PF01408">
    <property type="entry name" value="GFO_IDH_MocA"/>
    <property type="match status" value="1"/>
</dbReference>
<proteinExistence type="predicted"/>
<reference evidence="3 4" key="1">
    <citation type="submission" date="2023-08" db="EMBL/GenBank/DDBJ databases">
        <title>Black Yeasts Isolated from many extreme environments.</title>
        <authorList>
            <person name="Coleine C."/>
            <person name="Stajich J.E."/>
            <person name="Selbmann L."/>
        </authorList>
    </citation>
    <scope>NUCLEOTIDE SEQUENCE [LARGE SCALE GENOMIC DNA]</scope>
    <source>
        <strain evidence="3 4">CCFEE 5910</strain>
    </source>
</reference>
<dbReference type="PANTHER" id="PTHR43708:SF1">
    <property type="entry name" value="GALACTOSE_LACTOSE METABOLISM REGULATORY PROTEIN GAL80"/>
    <property type="match status" value="1"/>
</dbReference>
<accession>A0AAN7T5U9</accession>
<evidence type="ECO:0000313" key="3">
    <source>
        <dbReference type="EMBL" id="KAK5090958.1"/>
    </source>
</evidence>
<comment type="caution">
    <text evidence="3">The sequence shown here is derived from an EMBL/GenBank/DDBJ whole genome shotgun (WGS) entry which is preliminary data.</text>
</comment>
<sequence length="377" mass="40681">MTTTPIRLGFIGASTGKSGPGSESWAVRAHVPFLKSSRNTSYTITAIQNSTRQSAENAASSLQLSDVKGFYDNPHDLAKDENVDVVAVSVNVPSHYDTVMPALNAGKDIFVEWPLGRNLKEAQEMTTLAKQKGVRTMVGLQARQNPSVVAAKRLVDDGSVGEILSTTMHGYGMIFGATTLKSFAYGFPIEAGANLLTIPFGHAVDAMCWVLGEMEYVSATLANRRPKFEVTDHAGEVMGEATKTAHDHVAVTGVLERSGGVVNLMYEGGMNPSGGPSFFWQINGTKGTLLLEGHMGHLQMFQPKISFAKVGEEIKEVEGVKKVDADFSYAVGEAWEAFAGKGDGTVTTFEDALTRHQMINAIYRSNESGERESYMRG</sequence>
<dbReference type="Gene3D" id="3.30.360.10">
    <property type="entry name" value="Dihydrodipicolinate Reductase, domain 2"/>
    <property type="match status" value="1"/>
</dbReference>
<dbReference type="Proteomes" id="UP001309876">
    <property type="component" value="Unassembled WGS sequence"/>
</dbReference>
<feature type="domain" description="Gfo/Idh/MocA-like oxidoreductase N-terminal" evidence="1">
    <location>
        <begin position="22"/>
        <end position="139"/>
    </location>
</feature>